<organism evidence="6 7">
    <name type="scientific">Listeria seeligeri</name>
    <dbReference type="NCBI Taxonomy" id="1640"/>
    <lineage>
        <taxon>Bacteria</taxon>
        <taxon>Bacillati</taxon>
        <taxon>Bacillota</taxon>
        <taxon>Bacilli</taxon>
        <taxon>Bacillales</taxon>
        <taxon>Listeriaceae</taxon>
        <taxon>Listeria</taxon>
    </lineage>
</organism>
<evidence type="ECO:0000256" key="1">
    <source>
        <dbReference type="ARBA" id="ARBA00022801"/>
    </source>
</evidence>
<gene>
    <name evidence="6" type="ORF">HB897_07745</name>
</gene>
<feature type="site" description="Transition state stabilizer" evidence="4">
    <location>
        <position position="217"/>
    </location>
</feature>
<name>A0A7X0X1X5_LISSE</name>
<proteinExistence type="predicted"/>
<dbReference type="Gene3D" id="3.40.50.1240">
    <property type="entry name" value="Phosphoglycerate mutase-like"/>
    <property type="match status" value="1"/>
</dbReference>
<evidence type="ECO:0000256" key="2">
    <source>
        <dbReference type="PIRSR" id="PIRSR613078-1"/>
    </source>
</evidence>
<keyword evidence="5" id="KW-0732">Signal</keyword>
<dbReference type="InterPro" id="IPR029033">
    <property type="entry name" value="His_PPase_superfam"/>
</dbReference>
<dbReference type="InterPro" id="IPR013078">
    <property type="entry name" value="His_Pase_superF_clade-1"/>
</dbReference>
<evidence type="ECO:0000313" key="7">
    <source>
        <dbReference type="Proteomes" id="UP000523362"/>
    </source>
</evidence>
<dbReference type="AlphaFoldDB" id="A0A7X0X1X5"/>
<dbReference type="GO" id="GO:0005829">
    <property type="term" value="C:cytosol"/>
    <property type="evidence" value="ECO:0007669"/>
    <property type="project" value="TreeGrafter"/>
</dbReference>
<comment type="caution">
    <text evidence="6">The sequence shown here is derived from an EMBL/GenBank/DDBJ whole genome shotgun (WGS) entry which is preliminary data.</text>
</comment>
<feature type="signal peptide" evidence="5">
    <location>
        <begin position="1"/>
        <end position="19"/>
    </location>
</feature>
<dbReference type="PANTHER" id="PTHR46517:SF1">
    <property type="entry name" value="FRUCTOSE-2,6-BISPHOSPHATASE TIGAR"/>
    <property type="match status" value="1"/>
</dbReference>
<dbReference type="GO" id="GO:0045820">
    <property type="term" value="P:negative regulation of glycolytic process"/>
    <property type="evidence" value="ECO:0007669"/>
    <property type="project" value="TreeGrafter"/>
</dbReference>
<protein>
    <submittedName>
        <fullName evidence="6">Histidine phosphatase family protein</fullName>
    </submittedName>
</protein>
<dbReference type="SMART" id="SM00855">
    <property type="entry name" value="PGAM"/>
    <property type="match status" value="1"/>
</dbReference>
<feature type="chain" id="PRO_5038623672" evidence="5">
    <location>
        <begin position="20"/>
        <end position="270"/>
    </location>
</feature>
<dbReference type="Pfam" id="PF00300">
    <property type="entry name" value="His_Phos_1"/>
    <property type="match status" value="2"/>
</dbReference>
<keyword evidence="1" id="KW-0378">Hydrolase</keyword>
<evidence type="ECO:0000313" key="6">
    <source>
        <dbReference type="EMBL" id="MBC1486117.1"/>
    </source>
</evidence>
<evidence type="ECO:0000256" key="3">
    <source>
        <dbReference type="PIRSR" id="PIRSR613078-2"/>
    </source>
</evidence>
<dbReference type="PANTHER" id="PTHR46517">
    <property type="entry name" value="FRUCTOSE-2,6-BISPHOSPHATASE TIGAR"/>
    <property type="match status" value="1"/>
</dbReference>
<evidence type="ECO:0000256" key="4">
    <source>
        <dbReference type="PIRSR" id="PIRSR613078-3"/>
    </source>
</evidence>
<feature type="binding site" evidence="3">
    <location>
        <begin position="46"/>
        <end position="53"/>
    </location>
    <ligand>
        <name>substrate</name>
    </ligand>
</feature>
<reference evidence="6 7" key="1">
    <citation type="submission" date="2020-03" db="EMBL/GenBank/DDBJ databases">
        <title>Soil Listeria distribution.</title>
        <authorList>
            <person name="Liao J."/>
            <person name="Wiedmann M."/>
        </authorList>
    </citation>
    <scope>NUCLEOTIDE SEQUENCE [LARGE SCALE GENOMIC DNA]</scope>
    <source>
        <strain evidence="6 7">FSL L7-1560</strain>
    </source>
</reference>
<dbReference type="GO" id="GO:0043456">
    <property type="term" value="P:regulation of pentose-phosphate shunt"/>
    <property type="evidence" value="ECO:0007669"/>
    <property type="project" value="TreeGrafter"/>
</dbReference>
<feature type="active site" description="Tele-phosphohistidine intermediate" evidence="2">
    <location>
        <position position="47"/>
    </location>
</feature>
<dbReference type="SUPFAM" id="SSF53254">
    <property type="entry name" value="Phosphoglycerate mutase-like"/>
    <property type="match status" value="1"/>
</dbReference>
<dbReference type="RefSeq" id="WP_185383657.1">
    <property type="nucleotide sequence ID" value="NZ_JAARRG010000004.1"/>
</dbReference>
<accession>A0A7X0X1X5</accession>
<dbReference type="GO" id="GO:0004331">
    <property type="term" value="F:fructose-2,6-bisphosphate 2-phosphatase activity"/>
    <property type="evidence" value="ECO:0007669"/>
    <property type="project" value="TreeGrafter"/>
</dbReference>
<evidence type="ECO:0000256" key="5">
    <source>
        <dbReference type="SAM" id="SignalP"/>
    </source>
</evidence>
<dbReference type="CDD" id="cd07067">
    <property type="entry name" value="HP_PGM_like"/>
    <property type="match status" value="1"/>
</dbReference>
<sequence>MKKNVWKLMVMFCALLLIAGCGNDSTTSKADTKEKKDGTVTFYVVRHGKTMLNTTDRVQGWSDAVLTPAGEEVVTAAGIGLKDVDFGAAYSSDSGRAIQTANLILKESDKSADTKLQTDPRFREFNFGSYEGDLNHNMWSDIAKSQGKTLEEWQSTGLSPKDFANSVAELDKTRVKEGENWPAEDYATIQARLKDGITEVAEKESKNGDENVLLVSHGLSIGALLDTIEPGYKLPATGIQNASVTKITYKDGKFSIDDVNDMSYVEKGQK</sequence>
<dbReference type="InterPro" id="IPR051695">
    <property type="entry name" value="Phosphoglycerate_Mutase"/>
</dbReference>
<feature type="active site" description="Proton donor/acceptor" evidence="2">
    <location>
        <position position="124"/>
    </location>
</feature>
<dbReference type="EMBL" id="JAARRG010000004">
    <property type="protein sequence ID" value="MBC1486117.1"/>
    <property type="molecule type" value="Genomic_DNA"/>
</dbReference>
<dbReference type="PROSITE" id="PS51257">
    <property type="entry name" value="PROKAR_LIPOPROTEIN"/>
    <property type="match status" value="1"/>
</dbReference>
<feature type="binding site" evidence="3">
    <location>
        <position position="96"/>
    </location>
    <ligand>
        <name>substrate</name>
    </ligand>
</feature>
<dbReference type="Proteomes" id="UP000523362">
    <property type="component" value="Unassembled WGS sequence"/>
</dbReference>